<dbReference type="PROSITE" id="PS50883">
    <property type="entry name" value="EAL"/>
    <property type="match status" value="1"/>
</dbReference>
<feature type="transmembrane region" description="Helical" evidence="3">
    <location>
        <begin position="22"/>
        <end position="43"/>
    </location>
</feature>
<feature type="domain" description="PAS" evidence="4">
    <location>
        <begin position="214"/>
        <end position="285"/>
    </location>
</feature>
<keyword evidence="3" id="KW-1133">Transmembrane helix</keyword>
<comment type="catalytic activity">
    <reaction evidence="1">
        <text>3',3'-c-di-GMP + H2O = 5'-phosphoguanylyl(3'-&gt;5')guanosine + H(+)</text>
        <dbReference type="Rhea" id="RHEA:24902"/>
        <dbReference type="ChEBI" id="CHEBI:15377"/>
        <dbReference type="ChEBI" id="CHEBI:15378"/>
        <dbReference type="ChEBI" id="CHEBI:58754"/>
        <dbReference type="ChEBI" id="CHEBI:58805"/>
        <dbReference type="EC" id="3.1.4.52"/>
    </reaction>
    <physiologicalReaction direction="left-to-right" evidence="1">
        <dbReference type="Rhea" id="RHEA:24903"/>
    </physiologicalReaction>
</comment>
<name>A0A1H0NPK1_9BACT</name>
<dbReference type="PANTHER" id="PTHR44757">
    <property type="entry name" value="DIGUANYLATE CYCLASE DGCP"/>
    <property type="match status" value="1"/>
</dbReference>
<reference evidence="7 8" key="1">
    <citation type="submission" date="2016-10" db="EMBL/GenBank/DDBJ databases">
        <authorList>
            <person name="de Groot N.N."/>
        </authorList>
    </citation>
    <scope>NUCLEOTIDE SEQUENCE [LARGE SCALE GENOMIC DNA]</scope>
    <source>
        <strain evidence="7 8">DSM 12130</strain>
    </source>
</reference>
<dbReference type="SUPFAM" id="SSF141868">
    <property type="entry name" value="EAL domain-like"/>
    <property type="match status" value="1"/>
</dbReference>
<sequence length="776" mass="89280">MTMVDNFDSVEYYIEKTRLDHLYVRSKVASIGLFVSSAIYVLILSKQFDAVNLVVWFLILSVVLAWRWFLFRRYREDSRFPKSLPSGLAIFRLGIFITGSIMGSLNIFFFPQDSLYLLLIAILFPYGIAMAAVTMLLDVFSFALYLVTLLSPVLIQSTFNHDLLYSGTSIMTVVLGAFLLKMSLEYNRSYVMSTRLRYENKKLLKNLEEEKNKLSNRLGRILNDSTTEIYVIDADTLKCLQVNQGALDNLGYSQEEFARITLLDIFTTLDRKSLFNLIEPLHNGRWEPVKYRGINRRKDGTFFPVEASLQLSTADNPPIIVANVQDITERTKWEEKLIYQANYDQLTGIYNRHYIQSYMHSVFTRARRLQKKVALLFLDLDHFKDINDTLGHDAGDEIIRKTANRIQAQLRESDVVARTGGDEFIIFLENLENKTDAEVVARKLINIFEKPFYVRKKEIHTTVTIGISVYPDDGDTHEQLMQCADMAMYQAKSDGRNTYHFFSQEMRRISEKQLLISNHLRYALAKNEISLFFQPKIDITLNQITGAEALLRWHNPELGDVPPSEFIPLAENIGIISELGAWVLQQACNEAMKWQGLTKQRLQVSVNVSPQQFRIGSLLKEVKKALTVSGLPSDQLELEITESLLLQDSEQNLSQLRDFADQGIRLSLDDFGTGYSSLSYVRRFPLHILKIDRSFIHGLENDLNHKVLVDAIIAMARSLNLELVAEGVENKQQLEFLRQRGVRTIQGYIISPPLNPEDFRKFLKNEHQSSRSNPRR</sequence>
<dbReference type="FunFam" id="3.30.70.270:FF:000001">
    <property type="entry name" value="Diguanylate cyclase domain protein"/>
    <property type="match status" value="1"/>
</dbReference>
<dbReference type="InterPro" id="IPR000014">
    <property type="entry name" value="PAS"/>
</dbReference>
<dbReference type="Gene3D" id="3.20.20.450">
    <property type="entry name" value="EAL domain"/>
    <property type="match status" value="1"/>
</dbReference>
<evidence type="ECO:0000259" key="4">
    <source>
        <dbReference type="PROSITE" id="PS50112"/>
    </source>
</evidence>
<feature type="transmembrane region" description="Helical" evidence="3">
    <location>
        <begin position="89"/>
        <end position="109"/>
    </location>
</feature>
<dbReference type="InterPro" id="IPR000160">
    <property type="entry name" value="GGDEF_dom"/>
</dbReference>
<dbReference type="InterPro" id="IPR001610">
    <property type="entry name" value="PAC"/>
</dbReference>
<keyword evidence="8" id="KW-1185">Reference proteome</keyword>
<proteinExistence type="predicted"/>
<dbReference type="InterPro" id="IPR043128">
    <property type="entry name" value="Rev_trsase/Diguanyl_cyclase"/>
</dbReference>
<dbReference type="CDD" id="cd01949">
    <property type="entry name" value="GGDEF"/>
    <property type="match status" value="1"/>
</dbReference>
<dbReference type="CDD" id="cd00130">
    <property type="entry name" value="PAS"/>
    <property type="match status" value="1"/>
</dbReference>
<dbReference type="GO" id="GO:0071732">
    <property type="term" value="P:cellular response to nitric oxide"/>
    <property type="evidence" value="ECO:0007669"/>
    <property type="project" value="UniProtKB-ARBA"/>
</dbReference>
<dbReference type="InterPro" id="IPR052155">
    <property type="entry name" value="Biofilm_reg_signaling"/>
</dbReference>
<feature type="coiled-coil region" evidence="2">
    <location>
        <begin position="193"/>
        <end position="224"/>
    </location>
</feature>
<feature type="transmembrane region" description="Helical" evidence="3">
    <location>
        <begin position="116"/>
        <end position="143"/>
    </location>
</feature>
<dbReference type="Pfam" id="PF00563">
    <property type="entry name" value="EAL"/>
    <property type="match status" value="1"/>
</dbReference>
<keyword evidence="3" id="KW-0812">Transmembrane</keyword>
<dbReference type="InterPro" id="IPR035919">
    <property type="entry name" value="EAL_sf"/>
</dbReference>
<feature type="transmembrane region" description="Helical" evidence="3">
    <location>
        <begin position="50"/>
        <end position="69"/>
    </location>
</feature>
<dbReference type="Pfam" id="PF00990">
    <property type="entry name" value="GGDEF"/>
    <property type="match status" value="1"/>
</dbReference>
<dbReference type="SMART" id="SM00052">
    <property type="entry name" value="EAL"/>
    <property type="match status" value="1"/>
</dbReference>
<accession>A0A1H0NPK1</accession>
<dbReference type="SUPFAM" id="SSF55073">
    <property type="entry name" value="Nucleotide cyclase"/>
    <property type="match status" value="1"/>
</dbReference>
<organism evidence="7 8">
    <name type="scientific">Desulforhopalus singaporensis</name>
    <dbReference type="NCBI Taxonomy" id="91360"/>
    <lineage>
        <taxon>Bacteria</taxon>
        <taxon>Pseudomonadati</taxon>
        <taxon>Thermodesulfobacteriota</taxon>
        <taxon>Desulfobulbia</taxon>
        <taxon>Desulfobulbales</taxon>
        <taxon>Desulfocapsaceae</taxon>
        <taxon>Desulforhopalus</taxon>
    </lineage>
</organism>
<gene>
    <name evidence="7" type="ORF">SAMN05660330_01391</name>
</gene>
<dbReference type="PANTHER" id="PTHR44757:SF2">
    <property type="entry name" value="BIOFILM ARCHITECTURE MAINTENANCE PROTEIN MBAA"/>
    <property type="match status" value="1"/>
</dbReference>
<dbReference type="Gene3D" id="3.30.450.20">
    <property type="entry name" value="PAS domain"/>
    <property type="match status" value="1"/>
</dbReference>
<dbReference type="SUPFAM" id="SSF55785">
    <property type="entry name" value="PYP-like sensor domain (PAS domain)"/>
    <property type="match status" value="1"/>
</dbReference>
<dbReference type="InterPro" id="IPR001633">
    <property type="entry name" value="EAL_dom"/>
</dbReference>
<evidence type="ECO:0000259" key="6">
    <source>
        <dbReference type="PROSITE" id="PS50887"/>
    </source>
</evidence>
<dbReference type="PROSITE" id="PS50887">
    <property type="entry name" value="GGDEF"/>
    <property type="match status" value="1"/>
</dbReference>
<dbReference type="Pfam" id="PF13426">
    <property type="entry name" value="PAS_9"/>
    <property type="match status" value="1"/>
</dbReference>
<dbReference type="SMART" id="SM00091">
    <property type="entry name" value="PAS"/>
    <property type="match status" value="1"/>
</dbReference>
<evidence type="ECO:0000313" key="8">
    <source>
        <dbReference type="Proteomes" id="UP000199073"/>
    </source>
</evidence>
<dbReference type="Gene3D" id="3.30.70.270">
    <property type="match status" value="1"/>
</dbReference>
<dbReference type="STRING" id="91360.SAMN05660330_01391"/>
<protein>
    <submittedName>
        <fullName evidence="7">PAS domain S-box-containing protein/diguanylate cyclase (GGDEF) domain-containing protein</fullName>
    </submittedName>
</protein>
<keyword evidence="2" id="KW-0175">Coiled coil</keyword>
<dbReference type="CDD" id="cd01948">
    <property type="entry name" value="EAL"/>
    <property type="match status" value="1"/>
</dbReference>
<dbReference type="EMBL" id="FNJI01000008">
    <property type="protein sequence ID" value="SDO94599.1"/>
    <property type="molecule type" value="Genomic_DNA"/>
</dbReference>
<dbReference type="RefSeq" id="WP_092221221.1">
    <property type="nucleotide sequence ID" value="NZ_FNJI01000008.1"/>
</dbReference>
<dbReference type="SMART" id="SM00267">
    <property type="entry name" value="GGDEF"/>
    <property type="match status" value="1"/>
</dbReference>
<dbReference type="PROSITE" id="PS50112">
    <property type="entry name" value="PAS"/>
    <property type="match status" value="1"/>
</dbReference>
<dbReference type="SMART" id="SM00086">
    <property type="entry name" value="PAC"/>
    <property type="match status" value="1"/>
</dbReference>
<dbReference type="InterPro" id="IPR035965">
    <property type="entry name" value="PAS-like_dom_sf"/>
</dbReference>
<evidence type="ECO:0000313" key="7">
    <source>
        <dbReference type="EMBL" id="SDO94599.1"/>
    </source>
</evidence>
<evidence type="ECO:0000256" key="3">
    <source>
        <dbReference type="SAM" id="Phobius"/>
    </source>
</evidence>
<feature type="domain" description="GGDEF" evidence="6">
    <location>
        <begin position="371"/>
        <end position="504"/>
    </location>
</feature>
<evidence type="ECO:0000256" key="2">
    <source>
        <dbReference type="SAM" id="Coils"/>
    </source>
</evidence>
<dbReference type="InterPro" id="IPR029787">
    <property type="entry name" value="Nucleotide_cyclase"/>
</dbReference>
<evidence type="ECO:0000259" key="5">
    <source>
        <dbReference type="PROSITE" id="PS50883"/>
    </source>
</evidence>
<dbReference type="AlphaFoldDB" id="A0A1H0NPK1"/>
<dbReference type="NCBIfam" id="TIGR00254">
    <property type="entry name" value="GGDEF"/>
    <property type="match status" value="1"/>
</dbReference>
<keyword evidence="3" id="KW-0472">Membrane</keyword>
<dbReference type="GO" id="GO:0071111">
    <property type="term" value="F:cyclic-guanylate-specific phosphodiesterase activity"/>
    <property type="evidence" value="ECO:0007669"/>
    <property type="project" value="UniProtKB-EC"/>
</dbReference>
<dbReference type="OrthoDB" id="9759431at2"/>
<dbReference type="NCBIfam" id="TIGR00229">
    <property type="entry name" value="sensory_box"/>
    <property type="match status" value="1"/>
</dbReference>
<evidence type="ECO:0000256" key="1">
    <source>
        <dbReference type="ARBA" id="ARBA00051114"/>
    </source>
</evidence>
<dbReference type="Proteomes" id="UP000199073">
    <property type="component" value="Unassembled WGS sequence"/>
</dbReference>
<feature type="domain" description="EAL" evidence="5">
    <location>
        <begin position="513"/>
        <end position="767"/>
    </location>
</feature>
<dbReference type="FunFam" id="3.20.20.450:FF:000001">
    <property type="entry name" value="Cyclic di-GMP phosphodiesterase yahA"/>
    <property type="match status" value="1"/>
</dbReference>